<dbReference type="InterPro" id="IPR029001">
    <property type="entry name" value="ITPase-like_fam"/>
</dbReference>
<evidence type="ECO:0000256" key="2">
    <source>
        <dbReference type="ARBA" id="ARBA00022801"/>
    </source>
</evidence>
<dbReference type="GO" id="GO:0009117">
    <property type="term" value="P:nucleotide metabolic process"/>
    <property type="evidence" value="ECO:0007669"/>
    <property type="project" value="UniProtKB-KW"/>
</dbReference>
<dbReference type="PIRSF" id="PIRSF006305">
    <property type="entry name" value="Maf"/>
    <property type="match status" value="1"/>
</dbReference>
<feature type="active site" description="Proton acceptor" evidence="4">
    <location>
        <position position="91"/>
    </location>
</feature>
<dbReference type="InterPro" id="IPR003697">
    <property type="entry name" value="Maf-like"/>
</dbReference>
<dbReference type="SUPFAM" id="SSF52972">
    <property type="entry name" value="ITPase-like"/>
    <property type="match status" value="1"/>
</dbReference>
<evidence type="ECO:0000313" key="6">
    <source>
        <dbReference type="Proteomes" id="UP000294480"/>
    </source>
</evidence>
<dbReference type="GO" id="GO:0036221">
    <property type="term" value="F:UTP diphosphatase activity"/>
    <property type="evidence" value="ECO:0007669"/>
    <property type="project" value="RHEA"/>
</dbReference>
<dbReference type="EC" id="3.6.1.9" evidence="4"/>
<dbReference type="Gene3D" id="3.90.950.10">
    <property type="match status" value="1"/>
</dbReference>
<feature type="site" description="Important for substrate specificity" evidence="4">
    <location>
        <position position="174"/>
    </location>
</feature>
<dbReference type="NCBIfam" id="TIGR00172">
    <property type="entry name" value="maf"/>
    <property type="match status" value="1"/>
</dbReference>
<keyword evidence="4" id="KW-0963">Cytoplasm</keyword>
<comment type="similarity">
    <text evidence="4">Belongs to the Maf family. YhdE subfamily.</text>
</comment>
<reference evidence="5 6" key="1">
    <citation type="submission" date="2019-03" db="EMBL/GenBank/DDBJ databases">
        <title>Genomic Encyclopedia of Type Strains, Phase IV (KMG-IV): sequencing the most valuable type-strain genomes for metagenomic binning, comparative biology and taxonomic classification.</title>
        <authorList>
            <person name="Goeker M."/>
        </authorList>
    </citation>
    <scope>NUCLEOTIDE SEQUENCE [LARGE SCALE GENOMIC DNA]</scope>
    <source>
        <strain evidence="5 6">DSM 102852</strain>
    </source>
</reference>
<dbReference type="OrthoDB" id="9807767at2"/>
<keyword evidence="6" id="KW-1185">Reference proteome</keyword>
<keyword evidence="2 4" id="KW-0378">Hydrolase</keyword>
<comment type="catalytic activity">
    <reaction evidence="4">
        <text>UTP + H2O = UMP + diphosphate + H(+)</text>
        <dbReference type="Rhea" id="RHEA:29395"/>
        <dbReference type="ChEBI" id="CHEBI:15377"/>
        <dbReference type="ChEBI" id="CHEBI:15378"/>
        <dbReference type="ChEBI" id="CHEBI:33019"/>
        <dbReference type="ChEBI" id="CHEBI:46398"/>
        <dbReference type="ChEBI" id="CHEBI:57865"/>
        <dbReference type="EC" id="3.6.1.9"/>
    </reaction>
</comment>
<gene>
    <name evidence="5" type="ORF">DFR44_10884</name>
</gene>
<dbReference type="HAMAP" id="MF_00528">
    <property type="entry name" value="Maf"/>
    <property type="match status" value="1"/>
</dbReference>
<organism evidence="5 6">
    <name type="scientific">Hydromonas duriensis</name>
    <dbReference type="NCBI Taxonomy" id="1527608"/>
    <lineage>
        <taxon>Bacteria</taxon>
        <taxon>Pseudomonadati</taxon>
        <taxon>Pseudomonadota</taxon>
        <taxon>Betaproteobacteria</taxon>
        <taxon>Burkholderiales</taxon>
        <taxon>Burkholderiaceae</taxon>
        <taxon>Hydromonas</taxon>
    </lineage>
</organism>
<comment type="caution">
    <text evidence="4">Lacks conserved residue(s) required for the propagation of feature annotation.</text>
</comment>
<dbReference type="GO" id="GO:0005737">
    <property type="term" value="C:cytoplasm"/>
    <property type="evidence" value="ECO:0007669"/>
    <property type="project" value="UniProtKB-SubCell"/>
</dbReference>
<protein>
    <recommendedName>
        <fullName evidence="4">dTTP/UTP pyrophosphatase</fullName>
        <shortName evidence="4">dTTPase/UTPase</shortName>
        <ecNumber evidence="4">3.6.1.9</ecNumber>
    </recommendedName>
    <alternativeName>
        <fullName evidence="4">Nucleoside triphosphate pyrophosphatase</fullName>
    </alternativeName>
    <alternativeName>
        <fullName evidence="4">Nucleotide pyrophosphatase</fullName>
        <shortName evidence="4">Nucleotide PPase</shortName>
    </alternativeName>
</protein>
<dbReference type="PANTHER" id="PTHR43213">
    <property type="entry name" value="BIFUNCTIONAL DTTP/UTP PYROPHOSPHATASE/METHYLTRANSFERASE PROTEIN-RELATED"/>
    <property type="match status" value="1"/>
</dbReference>
<comment type="subcellular location">
    <subcellularLocation>
        <location evidence="4">Cytoplasm</location>
    </subcellularLocation>
</comment>
<dbReference type="Pfam" id="PF02545">
    <property type="entry name" value="Maf"/>
    <property type="match status" value="1"/>
</dbReference>
<evidence type="ECO:0000256" key="4">
    <source>
        <dbReference type="HAMAP-Rule" id="MF_00528"/>
    </source>
</evidence>
<dbReference type="PANTHER" id="PTHR43213:SF5">
    <property type="entry name" value="BIFUNCTIONAL DTTP_UTP PYROPHOSPHATASE_METHYLTRANSFERASE PROTEIN-RELATED"/>
    <property type="match status" value="1"/>
</dbReference>
<name>A0A4R6Y8J8_9BURK</name>
<comment type="caution">
    <text evidence="5">The sequence shown here is derived from an EMBL/GenBank/DDBJ whole genome shotgun (WGS) entry which is preliminary data.</text>
</comment>
<dbReference type="AlphaFoldDB" id="A0A4R6Y8J8"/>
<dbReference type="RefSeq" id="WP_133619788.1">
    <property type="nucleotide sequence ID" value="NZ_SNZE01000008.1"/>
</dbReference>
<comment type="function">
    <text evidence="4">Nucleoside triphosphate pyrophosphatase that hydrolyzes dTTP and UTP. May have a dual role in cell division arrest and in preventing the incorporation of modified nucleotides into cellular nucleic acids.</text>
</comment>
<comment type="cofactor">
    <cofactor evidence="1 4">
        <name>a divalent metal cation</name>
        <dbReference type="ChEBI" id="CHEBI:60240"/>
    </cofactor>
</comment>
<accession>A0A4R6Y8J8</accession>
<feature type="site" description="Important for substrate specificity" evidence="4">
    <location>
        <position position="92"/>
    </location>
</feature>
<dbReference type="Proteomes" id="UP000294480">
    <property type="component" value="Unassembled WGS sequence"/>
</dbReference>
<keyword evidence="3 4" id="KW-0546">Nucleotide metabolism</keyword>
<sequence>MNISTHYNPFEFTPIYLASQSPRRAQLLEQIGIPFEVVLPEDSHAAELLETVQLGEKPLQYVQRVTLMKLHSMQTQVMQLKLPARPILCADTTVAFGEEILGKPLDAADAKRMLRLLSAQTHQVHTAVAILSEGQIHTACVTSEVSFKEIKEQEIQAYIDSGEPFGRAGSYAVQGFAAAFISHLSGSYSAVMGLPVFEVAQLLREAQK</sequence>
<evidence type="ECO:0000256" key="3">
    <source>
        <dbReference type="ARBA" id="ARBA00023080"/>
    </source>
</evidence>
<dbReference type="CDD" id="cd00555">
    <property type="entry name" value="Maf"/>
    <property type="match status" value="1"/>
</dbReference>
<evidence type="ECO:0000256" key="1">
    <source>
        <dbReference type="ARBA" id="ARBA00001968"/>
    </source>
</evidence>
<evidence type="ECO:0000313" key="5">
    <source>
        <dbReference type="EMBL" id="TDR31701.1"/>
    </source>
</evidence>
<dbReference type="GO" id="GO:0036218">
    <property type="term" value="F:dTTP diphosphatase activity"/>
    <property type="evidence" value="ECO:0007669"/>
    <property type="project" value="RHEA"/>
</dbReference>
<proteinExistence type="inferred from homology"/>
<feature type="site" description="Important for substrate specificity" evidence="4">
    <location>
        <position position="23"/>
    </location>
</feature>
<dbReference type="EMBL" id="SNZE01000008">
    <property type="protein sequence ID" value="TDR31701.1"/>
    <property type="molecule type" value="Genomic_DNA"/>
</dbReference>
<comment type="catalytic activity">
    <reaction evidence="4">
        <text>dTTP + H2O = dTMP + diphosphate + H(+)</text>
        <dbReference type="Rhea" id="RHEA:28534"/>
        <dbReference type="ChEBI" id="CHEBI:15377"/>
        <dbReference type="ChEBI" id="CHEBI:15378"/>
        <dbReference type="ChEBI" id="CHEBI:33019"/>
        <dbReference type="ChEBI" id="CHEBI:37568"/>
        <dbReference type="ChEBI" id="CHEBI:63528"/>
        <dbReference type="EC" id="3.6.1.9"/>
    </reaction>
</comment>